<dbReference type="EMBL" id="JADIKF010000037">
    <property type="protein sequence ID" value="MBM7129078.1"/>
    <property type="molecule type" value="Genomic_DNA"/>
</dbReference>
<reference evidence="1" key="1">
    <citation type="submission" date="2020-10" db="EMBL/GenBank/DDBJ databases">
        <title>Phylogeny of dyella-like bacteria.</title>
        <authorList>
            <person name="Fu J."/>
        </authorList>
    </citation>
    <scope>NUCLEOTIDE SEQUENCE</scope>
    <source>
        <strain evidence="1">DHON07</strain>
    </source>
</reference>
<dbReference type="RefSeq" id="WP_204630709.1">
    <property type="nucleotide sequence ID" value="NZ_BSOC01000004.1"/>
</dbReference>
<dbReference type="Gene3D" id="3.40.50.150">
    <property type="entry name" value="Vaccinia Virus protein VP39"/>
    <property type="match status" value="1"/>
</dbReference>
<comment type="caution">
    <text evidence="1">The sequence shown here is derived from an EMBL/GenBank/DDBJ whole genome shotgun (WGS) entry which is preliminary data.</text>
</comment>
<dbReference type="SUPFAM" id="SSF53335">
    <property type="entry name" value="S-adenosyl-L-methionine-dependent methyltransferases"/>
    <property type="match status" value="1"/>
</dbReference>
<accession>A0ABS2KD22</accession>
<organism evidence="1 2">
    <name type="scientific">Dyella mobilis</name>
    <dbReference type="NCBI Taxonomy" id="1849582"/>
    <lineage>
        <taxon>Bacteria</taxon>
        <taxon>Pseudomonadati</taxon>
        <taxon>Pseudomonadota</taxon>
        <taxon>Gammaproteobacteria</taxon>
        <taxon>Lysobacterales</taxon>
        <taxon>Rhodanobacteraceae</taxon>
        <taxon>Dyella</taxon>
    </lineage>
</organism>
<evidence type="ECO:0008006" key="3">
    <source>
        <dbReference type="Google" id="ProtNLM"/>
    </source>
</evidence>
<dbReference type="Proteomes" id="UP001430193">
    <property type="component" value="Unassembled WGS sequence"/>
</dbReference>
<evidence type="ECO:0000313" key="1">
    <source>
        <dbReference type="EMBL" id="MBM7129078.1"/>
    </source>
</evidence>
<name>A0ABS2KD22_9GAMM</name>
<keyword evidence="2" id="KW-1185">Reference proteome</keyword>
<gene>
    <name evidence="1" type="ORF">ISS99_06050</name>
</gene>
<proteinExistence type="predicted"/>
<evidence type="ECO:0000313" key="2">
    <source>
        <dbReference type="Proteomes" id="UP001430193"/>
    </source>
</evidence>
<protein>
    <recommendedName>
        <fullName evidence="3">Class I SAM-dependent methyltransferase</fullName>
    </recommendedName>
</protein>
<dbReference type="InterPro" id="IPR029063">
    <property type="entry name" value="SAM-dependent_MTases_sf"/>
</dbReference>
<sequence length="269" mass="29756">MDQIEVSKNEISVPEVPSAIAKAPSTRASANAGVALWRTRYGILKANQATDLVARSLTRYGEWIEQELDTIGTLLDEGHVAVQYGAEYGAHALYLSDLVAETGEVHVVEPRRLEHIGLCTAVALNDLHNVYPHHAALGERAERIELKPVGELPAERVHCMPLDAMELTALNLLKINPPGALMSVLAGASETLRKHKPAIYFRLSTMEQAVTEVAALKTHGYRCWSHHPYLYNPSNLLGNKLNIFPGWAYQNVIAIHRDAPAEFEYLLEI</sequence>